<feature type="domain" description="Transposase IS110-like N-terminal" evidence="1">
    <location>
        <begin position="5"/>
        <end position="146"/>
    </location>
</feature>
<dbReference type="PANTHER" id="PTHR33055">
    <property type="entry name" value="TRANSPOSASE FOR INSERTION SEQUENCE ELEMENT IS1111A"/>
    <property type="match status" value="1"/>
</dbReference>
<dbReference type="AlphaFoldDB" id="A0LEX8"/>
<proteinExistence type="predicted"/>
<dbReference type="EMBL" id="CP000478">
    <property type="protein sequence ID" value="ABK18278.1"/>
    <property type="molecule type" value="Genomic_DNA"/>
</dbReference>
<organism evidence="3 6">
    <name type="scientific">Syntrophobacter fumaroxidans (strain DSM 10017 / MPOB)</name>
    <dbReference type="NCBI Taxonomy" id="335543"/>
    <lineage>
        <taxon>Bacteria</taxon>
        <taxon>Pseudomonadati</taxon>
        <taxon>Thermodesulfobacteriota</taxon>
        <taxon>Syntrophobacteria</taxon>
        <taxon>Syntrophobacterales</taxon>
        <taxon>Syntrophobacteraceae</taxon>
        <taxon>Syntrophobacter</taxon>
    </lineage>
</organism>
<dbReference type="Proteomes" id="UP000001784">
    <property type="component" value="Chromosome"/>
</dbReference>
<evidence type="ECO:0000313" key="3">
    <source>
        <dbReference type="EMBL" id="ABK15980.1"/>
    </source>
</evidence>
<dbReference type="PANTHER" id="PTHR33055:SF15">
    <property type="entry name" value="TRANSPOSASE-RELATED"/>
    <property type="match status" value="1"/>
</dbReference>
<feature type="domain" description="Transposase IS116/IS110/IS902 C-terminal" evidence="2">
    <location>
        <begin position="214"/>
        <end position="298"/>
    </location>
</feature>
<dbReference type="Pfam" id="PF01548">
    <property type="entry name" value="DEDD_Tnp_IS110"/>
    <property type="match status" value="1"/>
</dbReference>
<dbReference type="EMBL" id="CP000478">
    <property type="protein sequence ID" value="ABK15980.1"/>
    <property type="molecule type" value="Genomic_DNA"/>
</dbReference>
<name>A0LEX8_SYNFM</name>
<dbReference type="InParanoid" id="A0LEX8"/>
<gene>
    <name evidence="3" type="ordered locus">Sfum_0279</name>
    <name evidence="4" type="ordered locus">Sfum_0859</name>
    <name evidence="5" type="ordered locus">Sfum_2600</name>
</gene>
<keyword evidence="6" id="KW-1185">Reference proteome</keyword>
<dbReference type="HOGENOM" id="CLU_036902_1_0_7"/>
<dbReference type="eggNOG" id="COG3547">
    <property type="taxonomic scope" value="Bacteria"/>
</dbReference>
<dbReference type="Pfam" id="PF02371">
    <property type="entry name" value="Transposase_20"/>
    <property type="match status" value="1"/>
</dbReference>
<evidence type="ECO:0000259" key="2">
    <source>
        <dbReference type="Pfam" id="PF02371"/>
    </source>
</evidence>
<evidence type="ECO:0000313" key="4">
    <source>
        <dbReference type="EMBL" id="ABK16556.1"/>
    </source>
</evidence>
<reference evidence="3 6" key="1">
    <citation type="submission" date="2006-10" db="EMBL/GenBank/DDBJ databases">
        <title>Complete sequence of Syntrophobacter fumaroxidans MPOB.</title>
        <authorList>
            <consortium name="US DOE Joint Genome Institute"/>
            <person name="Copeland A."/>
            <person name="Lucas S."/>
            <person name="Lapidus A."/>
            <person name="Barry K."/>
            <person name="Detter J.C."/>
            <person name="Glavina del Rio T."/>
            <person name="Hammon N."/>
            <person name="Israni S."/>
            <person name="Pitluck S."/>
            <person name="Goltsman E.G."/>
            <person name="Martinez M."/>
            <person name="Schmutz J."/>
            <person name="Larimer F."/>
            <person name="Land M."/>
            <person name="Hauser L."/>
            <person name="Kyrpides N."/>
            <person name="Kim E."/>
            <person name="Boone D.R."/>
            <person name="Brockman F."/>
            <person name="Culley D."/>
            <person name="Ferry J."/>
            <person name="Gunsalus R."/>
            <person name="McInerney M.J."/>
            <person name="Morrison M."/>
            <person name="Plugge C."/>
            <person name="Rohlin L."/>
            <person name="Scholten J."/>
            <person name="Sieber J."/>
            <person name="Stams A.J.M."/>
            <person name="Worm P."/>
            <person name="Henstra A.M."/>
            <person name="Richardson P."/>
        </authorList>
    </citation>
    <scope>NUCLEOTIDE SEQUENCE [LARGE SCALE GENOMIC DNA]</scope>
    <source>
        <strain evidence="6">DSM 10017 / MPOB</strain>
        <strain evidence="3">MPOB</strain>
    </source>
</reference>
<dbReference type="GO" id="GO:0003677">
    <property type="term" value="F:DNA binding"/>
    <property type="evidence" value="ECO:0007669"/>
    <property type="project" value="InterPro"/>
</dbReference>
<sequence>MGLYAGIDLHASSNYLAIVDESGKRTLRCKLPNDGEEVVSALEPYRDQMMGVAVESTFNWYWLVDTLNESGLRVHLANPAAIQKYSGLKHCDDKYDAFWLAEMLRLGILPEGYIYPKEERPLRDLLRKRGHLVKLRTSLILSLQNIVARNRGLRVNANEVKRLKKNRIPPLLEENEDLAMAGRVSKETIDFLTRMIRDIEIAVARKTSLKDSYRNLLTIPGIGRILALTIMLETGPIGRFPKVGNYVSYCRKVGSRWTSNEKAKGKGNKKNGNKYLAWAFSEAAELARRFDPECRSYYNRKMHRSNFLVAHQALAHKLARAAYYLMKDNVVFMPEKLFGRSPPAQEPGRAHVPCRERGTR</sequence>
<evidence type="ECO:0000259" key="1">
    <source>
        <dbReference type="Pfam" id="PF01548"/>
    </source>
</evidence>
<dbReference type="KEGG" id="sfu:Sfum_0279"/>
<dbReference type="GO" id="GO:0006313">
    <property type="term" value="P:DNA transposition"/>
    <property type="evidence" value="ECO:0007669"/>
    <property type="project" value="InterPro"/>
</dbReference>
<evidence type="ECO:0000313" key="6">
    <source>
        <dbReference type="Proteomes" id="UP000001784"/>
    </source>
</evidence>
<dbReference type="InterPro" id="IPR002525">
    <property type="entry name" value="Transp_IS110-like_N"/>
</dbReference>
<evidence type="ECO:0000313" key="5">
    <source>
        <dbReference type="EMBL" id="ABK18278.1"/>
    </source>
</evidence>
<dbReference type="NCBIfam" id="NF033542">
    <property type="entry name" value="transpos_IS110"/>
    <property type="match status" value="1"/>
</dbReference>
<dbReference type="InterPro" id="IPR047650">
    <property type="entry name" value="Transpos_IS110"/>
</dbReference>
<dbReference type="EMBL" id="CP000478">
    <property type="protein sequence ID" value="ABK16556.1"/>
    <property type="molecule type" value="Genomic_DNA"/>
</dbReference>
<dbReference type="InterPro" id="IPR003346">
    <property type="entry name" value="Transposase_20"/>
</dbReference>
<accession>A0LEX8</accession>
<dbReference type="KEGG" id="sfu:Sfum_2600"/>
<dbReference type="RefSeq" id="WP_011697153.1">
    <property type="nucleotide sequence ID" value="NC_008554.1"/>
</dbReference>
<dbReference type="GO" id="GO:0004803">
    <property type="term" value="F:transposase activity"/>
    <property type="evidence" value="ECO:0007669"/>
    <property type="project" value="InterPro"/>
</dbReference>
<protein>
    <submittedName>
        <fullName evidence="3">Transposase IS116/IS110/IS902 family protein</fullName>
    </submittedName>
</protein>
<dbReference type="KEGG" id="sfu:Sfum_0859"/>